<evidence type="ECO:0000256" key="6">
    <source>
        <dbReference type="ARBA" id="ARBA00023136"/>
    </source>
</evidence>
<accession>A0A1H2PQC8</accession>
<keyword evidence="3" id="KW-1003">Cell membrane</keyword>
<evidence type="ECO:0000256" key="7">
    <source>
        <dbReference type="RuleBase" id="RU003879"/>
    </source>
</evidence>
<comment type="subcellular location">
    <subcellularLocation>
        <location evidence="1">Cell membrane</location>
        <topology evidence="1">Single-pass membrane protein</topology>
    </subcellularLocation>
    <subcellularLocation>
        <location evidence="7">Cell membrane</location>
        <topology evidence="7">Single-pass type II membrane protein</topology>
    </subcellularLocation>
</comment>
<dbReference type="EMBL" id="FNLO01000007">
    <property type="protein sequence ID" value="SDV49033.1"/>
    <property type="molecule type" value="Genomic_DNA"/>
</dbReference>
<dbReference type="STRING" id="1770053.SAMN05216551_1073"/>
<evidence type="ECO:0000313" key="10">
    <source>
        <dbReference type="Proteomes" id="UP000243719"/>
    </source>
</evidence>
<evidence type="ECO:0000256" key="4">
    <source>
        <dbReference type="ARBA" id="ARBA00022692"/>
    </source>
</evidence>
<evidence type="ECO:0000256" key="1">
    <source>
        <dbReference type="ARBA" id="ARBA00004162"/>
    </source>
</evidence>
<keyword evidence="5 8" id="KW-1133">Transmembrane helix</keyword>
<feature type="transmembrane region" description="Helical" evidence="8">
    <location>
        <begin position="20"/>
        <end position="41"/>
    </location>
</feature>
<evidence type="ECO:0000256" key="8">
    <source>
        <dbReference type="SAM" id="Phobius"/>
    </source>
</evidence>
<dbReference type="OrthoDB" id="9798629at2"/>
<dbReference type="GO" id="GO:0015031">
    <property type="term" value="P:protein transport"/>
    <property type="evidence" value="ECO:0007669"/>
    <property type="project" value="UniProtKB-KW"/>
</dbReference>
<keyword evidence="10" id="KW-1185">Reference proteome</keyword>
<dbReference type="Gene3D" id="3.30.420.270">
    <property type="match status" value="1"/>
</dbReference>
<keyword evidence="4 7" id="KW-0812">Transmembrane</keyword>
<organism evidence="9 10">
    <name type="scientific">Chitinasiproducens palmae</name>
    <dbReference type="NCBI Taxonomy" id="1770053"/>
    <lineage>
        <taxon>Bacteria</taxon>
        <taxon>Pseudomonadati</taxon>
        <taxon>Pseudomonadota</taxon>
        <taxon>Betaproteobacteria</taxon>
        <taxon>Burkholderiales</taxon>
        <taxon>Burkholderiaceae</taxon>
        <taxon>Chitinasiproducens</taxon>
    </lineage>
</organism>
<protein>
    <submittedName>
        <fullName evidence="9">Outer membrane transport energization protein ExbD</fullName>
    </submittedName>
</protein>
<evidence type="ECO:0000313" key="9">
    <source>
        <dbReference type="EMBL" id="SDV49033.1"/>
    </source>
</evidence>
<keyword evidence="6 8" id="KW-0472">Membrane</keyword>
<comment type="similarity">
    <text evidence="2 7">Belongs to the ExbD/TolR family.</text>
</comment>
<evidence type="ECO:0000256" key="2">
    <source>
        <dbReference type="ARBA" id="ARBA00005811"/>
    </source>
</evidence>
<evidence type="ECO:0000256" key="5">
    <source>
        <dbReference type="ARBA" id="ARBA00022989"/>
    </source>
</evidence>
<gene>
    <name evidence="9" type="ORF">SAMN05216551_1073</name>
</gene>
<dbReference type="PANTHER" id="PTHR30558">
    <property type="entry name" value="EXBD MEMBRANE COMPONENT OF PMF-DRIVEN MACROMOLECULE IMPORT SYSTEM"/>
    <property type="match status" value="1"/>
</dbReference>
<dbReference type="AlphaFoldDB" id="A0A1H2PQC8"/>
<dbReference type="RefSeq" id="WP_091908606.1">
    <property type="nucleotide sequence ID" value="NZ_FNLO01000007.1"/>
</dbReference>
<dbReference type="PANTHER" id="PTHR30558:SF7">
    <property type="entry name" value="TOL-PAL SYSTEM PROTEIN TOLR"/>
    <property type="match status" value="1"/>
</dbReference>
<evidence type="ECO:0000256" key="3">
    <source>
        <dbReference type="ARBA" id="ARBA00022475"/>
    </source>
</evidence>
<dbReference type="Proteomes" id="UP000243719">
    <property type="component" value="Unassembled WGS sequence"/>
</dbReference>
<keyword evidence="7" id="KW-0653">Protein transport</keyword>
<reference evidence="10" key="1">
    <citation type="submission" date="2016-09" db="EMBL/GenBank/DDBJ databases">
        <authorList>
            <person name="Varghese N."/>
            <person name="Submissions S."/>
        </authorList>
    </citation>
    <scope>NUCLEOTIDE SEQUENCE [LARGE SCALE GENOMIC DNA]</scope>
    <source>
        <strain evidence="10">JS23</strain>
    </source>
</reference>
<dbReference type="InterPro" id="IPR003400">
    <property type="entry name" value="ExbD"/>
</dbReference>
<name>A0A1H2PQC8_9BURK</name>
<dbReference type="GO" id="GO:0005886">
    <property type="term" value="C:plasma membrane"/>
    <property type="evidence" value="ECO:0007669"/>
    <property type="project" value="UniProtKB-SubCell"/>
</dbReference>
<keyword evidence="7" id="KW-0813">Transport</keyword>
<dbReference type="Pfam" id="PF02472">
    <property type="entry name" value="ExbD"/>
    <property type="match status" value="1"/>
</dbReference>
<sequence length="140" mass="15242">MSMSPLSSDEEDGVMNEINMTPLVDVMLVLLIIFIVTLPVLNQAIKVDLPRASSQPIDQKPTHIDVSIEASGQVSWDKTPVDDAQLALRVRSAAEAQPQPELRLHADRNVRYERVAQVMAAAQNGGLSKIGFVTDPEAAK</sequence>
<dbReference type="GO" id="GO:0022857">
    <property type="term" value="F:transmembrane transporter activity"/>
    <property type="evidence" value="ECO:0007669"/>
    <property type="project" value="InterPro"/>
</dbReference>
<proteinExistence type="inferred from homology"/>